<dbReference type="KEGG" id="ncs:NCAS_0H01140"/>
<dbReference type="OrthoDB" id="4061472at2759"/>
<dbReference type="RefSeq" id="XP_003677773.1">
    <property type="nucleotide sequence ID" value="XM_003677725.1"/>
</dbReference>
<dbReference type="AlphaFoldDB" id="G0VIU7"/>
<evidence type="ECO:0000313" key="2">
    <source>
        <dbReference type="Proteomes" id="UP000001640"/>
    </source>
</evidence>
<protein>
    <recommendedName>
        <fullName evidence="3">Arrestin C-terminal-like domain-containing protein</fullName>
    </recommendedName>
</protein>
<dbReference type="HOGENOM" id="CLU_038191_0_0_1"/>
<dbReference type="Proteomes" id="UP000001640">
    <property type="component" value="Chromosome 8"/>
</dbReference>
<gene>
    <name evidence="1" type="primary">NCAS0H01140</name>
    <name evidence="1" type="ordered locus">NCAS_0H01140</name>
</gene>
<dbReference type="FunCoup" id="G0VIU7">
    <property type="interactions" value="39"/>
</dbReference>
<keyword evidence="2" id="KW-1185">Reference proteome</keyword>
<dbReference type="OMA" id="HFRIESL"/>
<organism evidence="1 2">
    <name type="scientific">Naumovozyma castellii</name>
    <name type="common">Yeast</name>
    <name type="synonym">Saccharomyces castellii</name>
    <dbReference type="NCBI Taxonomy" id="27288"/>
    <lineage>
        <taxon>Eukaryota</taxon>
        <taxon>Fungi</taxon>
        <taxon>Dikarya</taxon>
        <taxon>Ascomycota</taxon>
        <taxon>Saccharomycotina</taxon>
        <taxon>Saccharomycetes</taxon>
        <taxon>Saccharomycetales</taxon>
        <taxon>Saccharomycetaceae</taxon>
        <taxon>Naumovozyma</taxon>
    </lineage>
</organism>
<dbReference type="GeneID" id="96905103"/>
<dbReference type="Gene3D" id="2.60.40.640">
    <property type="match status" value="1"/>
</dbReference>
<proteinExistence type="predicted"/>
<accession>G0VIU7</accession>
<name>G0VIU7_NAUCA</name>
<evidence type="ECO:0000313" key="1">
    <source>
        <dbReference type="EMBL" id="CCC71424.1"/>
    </source>
</evidence>
<dbReference type="EMBL" id="HE576759">
    <property type="protein sequence ID" value="CCC71424.1"/>
    <property type="molecule type" value="Genomic_DNA"/>
</dbReference>
<sequence>MDTLPRKTLRLKDLKYGGTTIKNDTGQFEYCYDPALTDWNPCVSQYVNSKLGHKVEIIVSPECERLFIPDLLESTCYEVSEDMSSSDADWSTAPKAPVSITGKVIITVSRHDIPLVVKCNTVTLKCFIKEYGCFVFGGVEPYYNVVKNLNVLEYPAHQLQVDLLNGSSQLHLLPFGVYEFPFTFTLQDGVFPSECSTDWGSTCYRLESCLTFLKVKKRHVKPGCFDTILLTRDVHVKRVLPSECETMKHENVFASGNWKSKDMSYQLTLSSRLIEMDEPFQILLDICQRDMEYRLAMVTVSLCQIVSLPRLKHKSFQVLEGAFTKKYYYPLASKTFKDELPDSEQCYSLDWKELIVPSSSRQIRSFYCERSARVDDMIRLKITHKLSIRFRLQTRSMKKQVWLSLEVPIVLADAEMISSLFLPPYQK</sequence>
<dbReference type="InParanoid" id="G0VIU7"/>
<dbReference type="InterPro" id="IPR014752">
    <property type="entry name" value="Arrestin-like_C"/>
</dbReference>
<reference evidence="1 2" key="1">
    <citation type="journal article" date="2011" name="Proc. Natl. Acad. Sci. U.S.A.">
        <title>Evolutionary erosion of yeast sex chromosomes by mating-type switching accidents.</title>
        <authorList>
            <person name="Gordon J.L."/>
            <person name="Armisen D."/>
            <person name="Proux-Wera E."/>
            <person name="Oheigeartaigh S.S."/>
            <person name="Byrne K.P."/>
            <person name="Wolfe K.H."/>
        </authorList>
    </citation>
    <scope>NUCLEOTIDE SEQUENCE [LARGE SCALE GENOMIC DNA]</scope>
    <source>
        <strain evidence="2">ATCC 76901 / BCRC 22586 / CBS 4309 / NBRC 1992 / NRRL Y-12630</strain>
    </source>
</reference>
<dbReference type="eggNOG" id="ENOG502S0PG">
    <property type="taxonomic scope" value="Eukaryota"/>
</dbReference>
<reference key="2">
    <citation type="submission" date="2011-08" db="EMBL/GenBank/DDBJ databases">
        <title>Genome sequence of Naumovozyma castellii.</title>
        <authorList>
            <person name="Gordon J.L."/>
            <person name="Armisen D."/>
            <person name="Proux-Wera E."/>
            <person name="OhEigeartaigh S.S."/>
            <person name="Byrne K.P."/>
            <person name="Wolfe K.H."/>
        </authorList>
    </citation>
    <scope>NUCLEOTIDE SEQUENCE</scope>
    <source>
        <strain>Type strain:CBS 4309</strain>
    </source>
</reference>
<evidence type="ECO:0008006" key="3">
    <source>
        <dbReference type="Google" id="ProtNLM"/>
    </source>
</evidence>